<evidence type="ECO:0000259" key="4">
    <source>
        <dbReference type="Pfam" id="PF17676"/>
    </source>
</evidence>
<keyword evidence="6" id="KW-1185">Reference proteome</keyword>
<evidence type="ECO:0000256" key="1">
    <source>
        <dbReference type="ARBA" id="ARBA00010233"/>
    </source>
</evidence>
<dbReference type="Pfam" id="PF17676">
    <property type="entry name" value="Peptidase_S66C"/>
    <property type="match status" value="1"/>
</dbReference>
<sequence>MKSFVSVPKARPGDRIAVLSPSFAAPSISAAVHDQAMRRLAEGTGLVPIEFPTTRQLGATTEARAADINAAFADPRIRAVIATTGGDDEVTVVPHVDTAIVRNDPKPFFGYSDNTNLHHLLWGLGVPSYYGGSTQVHLGAGPQVDDIHLQSLRTALLDGGEIELTDPGVSEDYGVEWEDPRSLTEFGVREPTDPWTWAGPMKSVEGRTWGGCIEVIDQIAIAGRMPETEDLSGKILLFETSEEVPPAIMVKRSLRSLGERGILAAAAGVIMARPPVSELRKPVPSSDERERLRGAQRDVVIAEVQKYNPEAVVCVGVPFGHTRPQWILPHGGTIRLDGAEQRITADFS</sequence>
<dbReference type="InterPro" id="IPR027461">
    <property type="entry name" value="Carboxypeptidase_A_C_sf"/>
</dbReference>
<dbReference type="PANTHER" id="PTHR30237">
    <property type="entry name" value="MURAMOYLTETRAPEPTIDE CARBOXYPEPTIDASE"/>
    <property type="match status" value="1"/>
</dbReference>
<dbReference type="InterPro" id="IPR040921">
    <property type="entry name" value="Peptidase_S66C"/>
</dbReference>
<proteinExistence type="inferred from homology"/>
<dbReference type="CDD" id="cd07062">
    <property type="entry name" value="Peptidase_S66_mccF_like"/>
    <property type="match status" value="1"/>
</dbReference>
<evidence type="ECO:0000313" key="5">
    <source>
        <dbReference type="EMBL" id="MEY9258313.1"/>
    </source>
</evidence>
<protein>
    <submittedName>
        <fullName evidence="5">Muramoyltetrapeptide carboxypeptidase LdcA involved in peptidoglycan recycling</fullName>
    </submittedName>
</protein>
<reference evidence="5 6" key="1">
    <citation type="submission" date="2024-07" db="EMBL/GenBank/DDBJ databases">
        <title>Mealworm larvae gut microbial communities from Newark, Delaware, USA.</title>
        <authorList>
            <person name="Blenner M."/>
        </authorList>
    </citation>
    <scope>NUCLEOTIDE SEQUENCE [LARGE SCALE GENOMIC DNA]</scope>
    <source>
        <strain evidence="5 6">UD i117</strain>
    </source>
</reference>
<dbReference type="SUPFAM" id="SSF141986">
    <property type="entry name" value="LD-carboxypeptidase A C-terminal domain-like"/>
    <property type="match status" value="1"/>
</dbReference>
<feature type="domain" description="LD-carboxypeptidase N-terminal" evidence="3">
    <location>
        <begin position="16"/>
        <end position="131"/>
    </location>
</feature>
<organism evidence="5 6">
    <name type="scientific">Brevibacterium epidermidis</name>
    <dbReference type="NCBI Taxonomy" id="1698"/>
    <lineage>
        <taxon>Bacteria</taxon>
        <taxon>Bacillati</taxon>
        <taxon>Actinomycetota</taxon>
        <taxon>Actinomycetes</taxon>
        <taxon>Micrococcales</taxon>
        <taxon>Brevibacteriaceae</taxon>
        <taxon>Brevibacterium</taxon>
    </lineage>
</organism>
<dbReference type="Proteomes" id="UP001565435">
    <property type="component" value="Unassembled WGS sequence"/>
</dbReference>
<dbReference type="InterPro" id="IPR029062">
    <property type="entry name" value="Class_I_gatase-like"/>
</dbReference>
<evidence type="ECO:0000313" key="6">
    <source>
        <dbReference type="Proteomes" id="UP001565435"/>
    </source>
</evidence>
<dbReference type="InterPro" id="IPR003507">
    <property type="entry name" value="S66_fam"/>
</dbReference>
<keyword evidence="5" id="KW-0121">Carboxypeptidase</keyword>
<dbReference type="Gene3D" id="3.50.30.60">
    <property type="entry name" value="LD-carboxypeptidase A C-terminal domain-like"/>
    <property type="match status" value="1"/>
</dbReference>
<dbReference type="EMBL" id="JBGBYS010000005">
    <property type="protein sequence ID" value="MEY9258313.1"/>
    <property type="molecule type" value="Genomic_DNA"/>
</dbReference>
<dbReference type="RefSeq" id="WP_370035497.1">
    <property type="nucleotide sequence ID" value="NZ_JBGBYS010000005.1"/>
</dbReference>
<dbReference type="Gene3D" id="3.40.50.10740">
    <property type="entry name" value="Class I glutamine amidotransferase-like"/>
    <property type="match status" value="1"/>
</dbReference>
<gene>
    <name evidence="5" type="ORF">ABH903_001332</name>
</gene>
<dbReference type="PANTHER" id="PTHR30237:SF4">
    <property type="entry name" value="LD-CARBOXYPEPTIDASE C-TERMINAL DOMAIN-CONTAINING PROTEIN"/>
    <property type="match status" value="1"/>
</dbReference>
<name>A0ABV4EIX0_BREEP</name>
<keyword evidence="2" id="KW-0378">Hydrolase</keyword>
<evidence type="ECO:0000256" key="2">
    <source>
        <dbReference type="ARBA" id="ARBA00022801"/>
    </source>
</evidence>
<dbReference type="SUPFAM" id="SSF52317">
    <property type="entry name" value="Class I glutamine amidotransferase-like"/>
    <property type="match status" value="1"/>
</dbReference>
<dbReference type="Pfam" id="PF02016">
    <property type="entry name" value="Peptidase_S66"/>
    <property type="match status" value="1"/>
</dbReference>
<accession>A0ABV4EIX0</accession>
<evidence type="ECO:0000259" key="3">
    <source>
        <dbReference type="Pfam" id="PF02016"/>
    </source>
</evidence>
<dbReference type="InterPro" id="IPR027478">
    <property type="entry name" value="LdcA_N"/>
</dbReference>
<comment type="similarity">
    <text evidence="1">Belongs to the peptidase S66 family.</text>
</comment>
<dbReference type="InterPro" id="IPR040449">
    <property type="entry name" value="Peptidase_S66_N"/>
</dbReference>
<comment type="caution">
    <text evidence="5">The sequence shown here is derived from an EMBL/GenBank/DDBJ whole genome shotgun (WGS) entry which is preliminary data.</text>
</comment>
<dbReference type="GO" id="GO:0004180">
    <property type="term" value="F:carboxypeptidase activity"/>
    <property type="evidence" value="ECO:0007669"/>
    <property type="project" value="UniProtKB-KW"/>
</dbReference>
<keyword evidence="5" id="KW-0645">Protease</keyword>
<feature type="domain" description="LD-carboxypeptidase C-terminal" evidence="4">
    <location>
        <begin position="205"/>
        <end position="336"/>
    </location>
</feature>